<accession>C2KZS3</accession>
<sequence length="68" mass="7722">MNWANVYPWIIKGIKSGELKGAQEVGVKEGVFETIFTDQCSEECKKAVEKATEEITNGKIDFKQYFSE</sequence>
<protein>
    <recommendedName>
        <fullName evidence="3">BMP family ABC transporter substrate-binding protein</fullName>
    </recommendedName>
</protein>
<dbReference type="STRING" id="585501.HMPREF6123_1992"/>
<comment type="caution">
    <text evidence="1">The sequence shown here is derived from an EMBL/GenBank/DDBJ whole genome shotgun (WGS) entry which is preliminary data.</text>
</comment>
<dbReference type="InParanoid" id="C2KZS3"/>
<keyword evidence="2" id="KW-1185">Reference proteome</keyword>
<dbReference type="HOGENOM" id="CLU_2789890_0_0_9"/>
<proteinExistence type="predicted"/>
<gene>
    <name evidence="1" type="ORF">HMPREF6123_1992</name>
</gene>
<reference evidence="1 2" key="1">
    <citation type="submission" date="2009-04" db="EMBL/GenBank/DDBJ databases">
        <authorList>
            <person name="Qin X."/>
            <person name="Bachman B."/>
            <person name="Battles P."/>
            <person name="Bell A."/>
            <person name="Bess C."/>
            <person name="Bickham C."/>
            <person name="Chaboub L."/>
            <person name="Chen D."/>
            <person name="Coyle M."/>
            <person name="Deiros D.R."/>
            <person name="Dinh H."/>
            <person name="Forbes L."/>
            <person name="Fowler G."/>
            <person name="Francisco L."/>
            <person name="Fu Q."/>
            <person name="Gubbala S."/>
            <person name="Hale W."/>
            <person name="Han Y."/>
            <person name="Hemphill L."/>
            <person name="Highlander S.K."/>
            <person name="Hirani K."/>
            <person name="Hogues M."/>
            <person name="Jackson L."/>
            <person name="Jakkamsetti A."/>
            <person name="Javaid M."/>
            <person name="Jiang H."/>
            <person name="Korchina V."/>
            <person name="Kovar C."/>
            <person name="Lara F."/>
            <person name="Lee S."/>
            <person name="Mata R."/>
            <person name="Mathew T."/>
            <person name="Moen C."/>
            <person name="Morales K."/>
            <person name="Munidasa M."/>
            <person name="Nazareth L."/>
            <person name="Ngo R."/>
            <person name="Nguyen L."/>
            <person name="Okwuonu G."/>
            <person name="Ongeri F."/>
            <person name="Patil S."/>
            <person name="Petrosino J."/>
            <person name="Pham C."/>
            <person name="Pham P."/>
            <person name="Pu L.-L."/>
            <person name="Puazo M."/>
            <person name="Raj R."/>
            <person name="Reid J."/>
            <person name="Rouhana J."/>
            <person name="Saada N."/>
            <person name="Shang Y."/>
            <person name="Simmons D."/>
            <person name="Thornton R."/>
            <person name="Warren J."/>
            <person name="Weissenberger G."/>
            <person name="Zhang J."/>
            <person name="Zhang L."/>
            <person name="Zhou C."/>
            <person name="Zhu D."/>
            <person name="Muzny D."/>
            <person name="Worley K."/>
            <person name="Gibbs R."/>
        </authorList>
    </citation>
    <scope>NUCLEOTIDE SEQUENCE [LARGE SCALE GENOMIC DNA]</scope>
    <source>
        <strain evidence="1 2">F0268</strain>
    </source>
</reference>
<organism evidence="1 2">
    <name type="scientific">Oribacterium sinus F0268</name>
    <dbReference type="NCBI Taxonomy" id="585501"/>
    <lineage>
        <taxon>Bacteria</taxon>
        <taxon>Bacillati</taxon>
        <taxon>Bacillota</taxon>
        <taxon>Clostridia</taxon>
        <taxon>Lachnospirales</taxon>
        <taxon>Lachnospiraceae</taxon>
        <taxon>Oribacterium</taxon>
    </lineage>
</organism>
<dbReference type="Proteomes" id="UP000004121">
    <property type="component" value="Unassembled WGS sequence"/>
</dbReference>
<evidence type="ECO:0000313" key="1">
    <source>
        <dbReference type="EMBL" id="EEJ50734.1"/>
    </source>
</evidence>
<evidence type="ECO:0008006" key="3">
    <source>
        <dbReference type="Google" id="ProtNLM"/>
    </source>
</evidence>
<name>C2KZS3_9FIRM</name>
<dbReference type="EMBL" id="ACKX01000195">
    <property type="protein sequence ID" value="EEJ50734.1"/>
    <property type="molecule type" value="Genomic_DNA"/>
</dbReference>
<evidence type="ECO:0000313" key="2">
    <source>
        <dbReference type="Proteomes" id="UP000004121"/>
    </source>
</evidence>
<dbReference type="AlphaFoldDB" id="C2KZS3"/>